<proteinExistence type="predicted"/>
<organism evidence="2 3">
    <name type="scientific">Phytohabitans rumicis</name>
    <dbReference type="NCBI Taxonomy" id="1076125"/>
    <lineage>
        <taxon>Bacteria</taxon>
        <taxon>Bacillati</taxon>
        <taxon>Actinomycetota</taxon>
        <taxon>Actinomycetes</taxon>
        <taxon>Micromonosporales</taxon>
        <taxon>Micromonosporaceae</taxon>
    </lineage>
</organism>
<protein>
    <recommendedName>
        <fullName evidence="1">CHAT domain-containing protein</fullName>
    </recommendedName>
</protein>
<gene>
    <name evidence="2" type="ORF">Prum_098860</name>
</gene>
<name>A0A6V8LJ54_9ACTN</name>
<dbReference type="Pfam" id="PF12770">
    <property type="entry name" value="CHAT"/>
    <property type="match status" value="1"/>
</dbReference>
<reference evidence="2 3" key="1">
    <citation type="submission" date="2020-03" db="EMBL/GenBank/DDBJ databases">
        <title>Whole genome shotgun sequence of Phytohabitans rumicis NBRC 108638.</title>
        <authorList>
            <person name="Komaki H."/>
            <person name="Tamura T."/>
        </authorList>
    </citation>
    <scope>NUCLEOTIDE SEQUENCE [LARGE SCALE GENOMIC DNA]</scope>
    <source>
        <strain evidence="2 3">NBRC 108638</strain>
    </source>
</reference>
<dbReference type="AlphaFoldDB" id="A0A6V8LJ54"/>
<reference evidence="2 3" key="2">
    <citation type="submission" date="2020-03" db="EMBL/GenBank/DDBJ databases">
        <authorList>
            <person name="Ichikawa N."/>
            <person name="Kimura A."/>
            <person name="Kitahashi Y."/>
            <person name="Uohara A."/>
        </authorList>
    </citation>
    <scope>NUCLEOTIDE SEQUENCE [LARGE SCALE GENOMIC DNA]</scope>
    <source>
        <strain evidence="2 3">NBRC 108638</strain>
    </source>
</reference>
<evidence type="ECO:0000313" key="2">
    <source>
        <dbReference type="EMBL" id="GFJ96244.1"/>
    </source>
</evidence>
<keyword evidence="3" id="KW-1185">Reference proteome</keyword>
<dbReference type="InterPro" id="IPR024983">
    <property type="entry name" value="CHAT_dom"/>
</dbReference>
<feature type="domain" description="CHAT" evidence="1">
    <location>
        <begin position="548"/>
        <end position="801"/>
    </location>
</feature>
<evidence type="ECO:0000259" key="1">
    <source>
        <dbReference type="Pfam" id="PF12770"/>
    </source>
</evidence>
<evidence type="ECO:0000313" key="3">
    <source>
        <dbReference type="Proteomes" id="UP000482960"/>
    </source>
</evidence>
<dbReference type="EMBL" id="BLPG01000002">
    <property type="protein sequence ID" value="GFJ96244.1"/>
    <property type="molecule type" value="Genomic_DNA"/>
</dbReference>
<accession>A0A6V8LJ54</accession>
<sequence length="812" mass="87720">MTAVAPEDPVSAPVRRVLARDDLLSLAQDAEAAVGIVQERDAPARPLGAGAAQRAALERVIGGEQDLFGYALRRQLTLAESSQEWAVRNHAYRHAAVIVRFCRLVGITPTVDGVPVPDEETERLYERAAAELVDPADRRWDAPLDRSLGLGVMTTYETVRDRRLRGDLDGAQDLATRPDDYFLAGAVERYRAMYEYELGVCLIRKGQPAQVRQALIESDELHWTQDRVANLDTRDRVHFVLGLAAWADGERGPGGPDAALGRLVQAREHLVAGVGLPPRRTRSQEEQRDVRLLSVTLALGEYLAARDEPQAAAVVALADEALAIADRIRGRWRVIARSQGPLAIAFRRLYGDIALLTSRLAGRAAAELGLRVTLSAKQTGFASRMRTGRTLIVNDRVRTVLDEIITAEEELADPRTSGASTRVAEEELADRRQELRNAFSAMLADTVLPTPADLPRLLERVGRRYAVDYAALPDTLTPPRAGSAALNWFRTLITPDGDVTFERFEPGGAFEAYFDDAPGRRPWVNRLADATPGDGPDWRGLAGELLPAALTGQLLARTDDDPAELLICAHSALSLLPWPALRLDAGTRLIDRAVVAQTPVLTCLSDAYPPAVTGPALVRLVGADENADAGLKAIDIHDECAAWGIRPGGRVPPHHCTVAPDPNPAPVALGRGLAEALADPAAGWGFVHVAAHGGGLDLSQHVRLPERLSAGHALALPWPGSVLMASCHIGRLVNPEDAEPLSFVMAVLTGGGRCVVAAIDTVWDRPTAGLAADLVVQVRAGGVRLDVALRRAQRTMLWRSEYAWALLAAYVR</sequence>
<dbReference type="RefSeq" id="WP_173085809.1">
    <property type="nucleotide sequence ID" value="NZ_BAABJB010000071.1"/>
</dbReference>
<comment type="caution">
    <text evidence="2">The sequence shown here is derived from an EMBL/GenBank/DDBJ whole genome shotgun (WGS) entry which is preliminary data.</text>
</comment>
<dbReference type="Proteomes" id="UP000482960">
    <property type="component" value="Unassembled WGS sequence"/>
</dbReference>